<evidence type="ECO:0000313" key="1">
    <source>
        <dbReference type="EMBL" id="MBK5928443.1"/>
    </source>
</evidence>
<sequence length="204" mass="21014">MVAGPDLALENVLHRLRWRARGGPVVPSHPIVPGAWIAADTAQGRIAVEDTTGPDGLLTLNLRVDQPGRWLSLNLALGPTPLAPGTVLGLVAVLRGTPPGPLGVSIRSGHAGREADDHFPDRLPTGAAAGVGVALLEVTQDMALTRPADWRNLMLRLPVRGLRLEVADLRLFLAPAGGAGAHPGIRAGAPAGADAARVPAETPP</sequence>
<reference evidence="1" key="2">
    <citation type="journal article" date="2020" name="Microorganisms">
        <title>Osmotic Adaptation and Compatible Solute Biosynthesis of Phototrophic Bacteria as Revealed from Genome Analyses.</title>
        <authorList>
            <person name="Imhoff J.F."/>
            <person name="Rahn T."/>
            <person name="Kunzel S."/>
            <person name="Keller A."/>
            <person name="Neulinger S.C."/>
        </authorList>
    </citation>
    <scope>NUCLEOTIDE SEQUENCE</scope>
    <source>
        <strain evidence="1">LMG 28126</strain>
    </source>
</reference>
<accession>A0A934TNP3</accession>
<organism evidence="1 2">
    <name type="scientific">Rhodobaculum claviforme</name>
    <dbReference type="NCBI Taxonomy" id="1549854"/>
    <lineage>
        <taxon>Bacteria</taxon>
        <taxon>Pseudomonadati</taxon>
        <taxon>Pseudomonadota</taxon>
        <taxon>Alphaproteobacteria</taxon>
        <taxon>Rhodobacterales</taxon>
        <taxon>Paracoccaceae</taxon>
        <taxon>Rhodobaculum</taxon>
    </lineage>
</organism>
<keyword evidence="2" id="KW-1185">Reference proteome</keyword>
<protein>
    <submittedName>
        <fullName evidence="1">Uncharacterized protein</fullName>
    </submittedName>
</protein>
<dbReference type="AlphaFoldDB" id="A0A934TNP3"/>
<proteinExistence type="predicted"/>
<comment type="caution">
    <text evidence="1">The sequence shown here is derived from an EMBL/GenBank/DDBJ whole genome shotgun (WGS) entry which is preliminary data.</text>
</comment>
<name>A0A934TNP3_9RHOB</name>
<reference evidence="1" key="1">
    <citation type="submission" date="2017-05" db="EMBL/GenBank/DDBJ databases">
        <authorList>
            <person name="Imhoff J.F."/>
            <person name="Rahn T."/>
            <person name="Kuenzel S."/>
            <person name="Neulinger S.C."/>
        </authorList>
    </citation>
    <scope>NUCLEOTIDE SEQUENCE</scope>
    <source>
        <strain evidence="1">LMG 28126</strain>
    </source>
</reference>
<gene>
    <name evidence="1" type="ORF">CCR87_14065</name>
</gene>
<dbReference type="Proteomes" id="UP000706333">
    <property type="component" value="Unassembled WGS sequence"/>
</dbReference>
<dbReference type="EMBL" id="NHSD01000305">
    <property type="protein sequence ID" value="MBK5928443.1"/>
    <property type="molecule type" value="Genomic_DNA"/>
</dbReference>
<evidence type="ECO:0000313" key="2">
    <source>
        <dbReference type="Proteomes" id="UP000706333"/>
    </source>
</evidence>